<comment type="caution">
    <text evidence="1">The sequence shown here is derived from an EMBL/GenBank/DDBJ whole genome shotgun (WGS) entry which is preliminary data.</text>
</comment>
<sequence>MKMLKKKCSRCKVYKRAREFYVDASRVDGLHTYCKNCVCERKEEYYLRVGKDRYEKQKILS</sequence>
<organism evidence="1">
    <name type="scientific">marine sediment metagenome</name>
    <dbReference type="NCBI Taxonomy" id="412755"/>
    <lineage>
        <taxon>unclassified sequences</taxon>
        <taxon>metagenomes</taxon>
        <taxon>ecological metagenomes</taxon>
    </lineage>
</organism>
<reference evidence="1" key="1">
    <citation type="journal article" date="2014" name="Front. Microbiol.">
        <title>High frequency of phylogenetically diverse reductive dehalogenase-homologous genes in deep subseafloor sedimentary metagenomes.</title>
        <authorList>
            <person name="Kawai M."/>
            <person name="Futagami T."/>
            <person name="Toyoda A."/>
            <person name="Takaki Y."/>
            <person name="Nishi S."/>
            <person name="Hori S."/>
            <person name="Arai W."/>
            <person name="Tsubouchi T."/>
            <person name="Morono Y."/>
            <person name="Uchiyama I."/>
            <person name="Ito T."/>
            <person name="Fujiyama A."/>
            <person name="Inagaki F."/>
            <person name="Takami H."/>
        </authorList>
    </citation>
    <scope>NUCLEOTIDE SEQUENCE</scope>
    <source>
        <strain evidence="1">Expedition CK06-06</strain>
    </source>
</reference>
<dbReference type="EMBL" id="BARS01039114">
    <property type="protein sequence ID" value="GAG15551.1"/>
    <property type="molecule type" value="Genomic_DNA"/>
</dbReference>
<dbReference type="AlphaFoldDB" id="X0WS79"/>
<name>X0WS79_9ZZZZ</name>
<proteinExistence type="predicted"/>
<accession>X0WS79</accession>
<evidence type="ECO:0000313" key="1">
    <source>
        <dbReference type="EMBL" id="GAG15551.1"/>
    </source>
</evidence>
<protein>
    <submittedName>
        <fullName evidence="1">Uncharacterized protein</fullName>
    </submittedName>
</protein>
<gene>
    <name evidence="1" type="ORF">S01H1_59778</name>
</gene>